<sequence length="423" mass="46367">MRNRAHRQARRAHARGARSTVALRPPVPPLPRTAPPSTPSSVIASRTAPEPAGVSLAVLVLDKSDGCASRAFEAGDPVGTSDDGPSGSTPVDAGALPPIVNAESTPSVPSLSTESGPAAASSEQARTTDDSPPVPPGASDWVKPPTMSVKTKRAFHDIVYEAEALAARHFELETMRRVYEHAQNHGGAAFLSIDVEFVGKPPQMSVIEVGWCSLEFLRSGKSGKVEPRRGAHAQHTVVRESMRKRNGRFLPDSRGNFAFGETVCLPRQAIYHTLAALISTLSAHQHVFVTFHDTNLDLPALEQLEFNTRHDWRTNLRDLGAATDEASHDEGGKVWIVDTQRLFAAWIHRRTQVRLEKACAELNVRVEPENLHNAANDAHYTLNLFERLMDRNVFPKPKSALVAEVDAVVHSSRKYRQRFAERV</sequence>
<keyword evidence="4" id="KW-1185">Reference proteome</keyword>
<feature type="region of interest" description="Disordered" evidence="1">
    <location>
        <begin position="69"/>
        <end position="145"/>
    </location>
</feature>
<dbReference type="Proteomes" id="UP000311382">
    <property type="component" value="Unassembled WGS sequence"/>
</dbReference>
<dbReference type="InterPro" id="IPR048519">
    <property type="entry name" value="Gfd2/YDR514C-like_C"/>
</dbReference>
<protein>
    <recommendedName>
        <fullName evidence="2">Gfd2/YDR514C-like C-terminal domain-containing protein</fullName>
    </recommendedName>
</protein>
<evidence type="ECO:0000313" key="4">
    <source>
        <dbReference type="Proteomes" id="UP000311382"/>
    </source>
</evidence>
<comment type="caution">
    <text evidence="3">The sequence shown here is derived from an EMBL/GenBank/DDBJ whole genome shotgun (WGS) entry which is preliminary data.</text>
</comment>
<feature type="domain" description="Gfd2/YDR514C-like C-terminal" evidence="2">
    <location>
        <begin position="190"/>
        <end position="385"/>
    </location>
</feature>
<dbReference type="SUPFAM" id="SSF53098">
    <property type="entry name" value="Ribonuclease H-like"/>
    <property type="match status" value="1"/>
</dbReference>
<reference evidence="3 4" key="1">
    <citation type="submission" date="2019-03" db="EMBL/GenBank/DDBJ databases">
        <title>Rhodosporidium diobovatum UCD-FST 08-225 genome sequencing, assembly, and annotation.</title>
        <authorList>
            <person name="Fakankun I.U."/>
            <person name="Fristensky B."/>
            <person name="Levin D.B."/>
        </authorList>
    </citation>
    <scope>NUCLEOTIDE SEQUENCE [LARGE SCALE GENOMIC DNA]</scope>
    <source>
        <strain evidence="3 4">UCD-FST 08-225</strain>
    </source>
</reference>
<dbReference type="EMBL" id="SOZI01000136">
    <property type="protein sequence ID" value="TNY18489.1"/>
    <property type="molecule type" value="Genomic_DNA"/>
</dbReference>
<evidence type="ECO:0000259" key="2">
    <source>
        <dbReference type="Pfam" id="PF21762"/>
    </source>
</evidence>
<dbReference type="Gene3D" id="3.30.420.10">
    <property type="entry name" value="Ribonuclease H-like superfamily/Ribonuclease H"/>
    <property type="match status" value="1"/>
</dbReference>
<feature type="compositionally biased region" description="Polar residues" evidence="1">
    <location>
        <begin position="102"/>
        <end position="125"/>
    </location>
</feature>
<dbReference type="Pfam" id="PF21762">
    <property type="entry name" value="DEDDh_C"/>
    <property type="match status" value="1"/>
</dbReference>
<dbReference type="AlphaFoldDB" id="A0A5C5FQA8"/>
<dbReference type="PANTHER" id="PTHR28083:SF1">
    <property type="entry name" value="GOOD FOR FULL DBP5 ACTIVITY PROTEIN 2"/>
    <property type="match status" value="1"/>
</dbReference>
<dbReference type="InterPro" id="IPR012337">
    <property type="entry name" value="RNaseH-like_sf"/>
</dbReference>
<dbReference type="InterPro" id="IPR036397">
    <property type="entry name" value="RNaseH_sf"/>
</dbReference>
<dbReference type="OrthoDB" id="5953249at2759"/>
<evidence type="ECO:0000313" key="3">
    <source>
        <dbReference type="EMBL" id="TNY18489.1"/>
    </source>
</evidence>
<proteinExistence type="predicted"/>
<evidence type="ECO:0000256" key="1">
    <source>
        <dbReference type="SAM" id="MobiDB-lite"/>
    </source>
</evidence>
<feature type="compositionally biased region" description="Pro residues" evidence="1">
    <location>
        <begin position="25"/>
        <end position="38"/>
    </location>
</feature>
<dbReference type="GO" id="GO:0003676">
    <property type="term" value="F:nucleic acid binding"/>
    <property type="evidence" value="ECO:0007669"/>
    <property type="project" value="InterPro"/>
</dbReference>
<dbReference type="GO" id="GO:0005634">
    <property type="term" value="C:nucleus"/>
    <property type="evidence" value="ECO:0007669"/>
    <property type="project" value="TreeGrafter"/>
</dbReference>
<dbReference type="InterPro" id="IPR040151">
    <property type="entry name" value="Gfd2/YDR514C-like"/>
</dbReference>
<dbReference type="STRING" id="5288.A0A5C5FQA8"/>
<feature type="compositionally biased region" description="Basic residues" evidence="1">
    <location>
        <begin position="1"/>
        <end position="16"/>
    </location>
</feature>
<feature type="region of interest" description="Disordered" evidence="1">
    <location>
        <begin position="1"/>
        <end position="47"/>
    </location>
</feature>
<dbReference type="PANTHER" id="PTHR28083">
    <property type="entry name" value="GOOD FOR FULL DBP5 ACTIVITY PROTEIN 2"/>
    <property type="match status" value="1"/>
</dbReference>
<gene>
    <name evidence="3" type="ORF">DMC30DRAFT_355434</name>
</gene>
<name>A0A5C5FQA8_9BASI</name>
<organism evidence="3 4">
    <name type="scientific">Rhodotorula diobovata</name>
    <dbReference type="NCBI Taxonomy" id="5288"/>
    <lineage>
        <taxon>Eukaryota</taxon>
        <taxon>Fungi</taxon>
        <taxon>Dikarya</taxon>
        <taxon>Basidiomycota</taxon>
        <taxon>Pucciniomycotina</taxon>
        <taxon>Microbotryomycetes</taxon>
        <taxon>Sporidiobolales</taxon>
        <taxon>Sporidiobolaceae</taxon>
        <taxon>Rhodotorula</taxon>
    </lineage>
</organism>
<accession>A0A5C5FQA8</accession>